<dbReference type="InterPro" id="IPR011990">
    <property type="entry name" value="TPR-like_helical_dom_sf"/>
</dbReference>
<feature type="region of interest" description="Disordered" evidence="4">
    <location>
        <begin position="582"/>
        <end position="609"/>
    </location>
</feature>
<dbReference type="InterPro" id="IPR007219">
    <property type="entry name" value="XnlR_reg_dom"/>
</dbReference>
<dbReference type="SUPFAM" id="SSF52540">
    <property type="entry name" value="P-loop containing nucleoside triphosphate hydrolases"/>
    <property type="match status" value="1"/>
</dbReference>
<dbReference type="SMART" id="SM00906">
    <property type="entry name" value="Fungal_trans"/>
    <property type="match status" value="1"/>
</dbReference>
<dbReference type="GO" id="GO:0000981">
    <property type="term" value="F:DNA-binding transcription factor activity, RNA polymerase II-specific"/>
    <property type="evidence" value="ECO:0007669"/>
    <property type="project" value="InterPro"/>
</dbReference>
<dbReference type="PANTHER" id="PTHR46082">
    <property type="entry name" value="ATP/GTP-BINDING PROTEIN-RELATED"/>
    <property type="match status" value="1"/>
</dbReference>
<evidence type="ECO:0000256" key="4">
    <source>
        <dbReference type="SAM" id="MobiDB-lite"/>
    </source>
</evidence>
<feature type="compositionally biased region" description="Basic and acidic residues" evidence="4">
    <location>
        <begin position="584"/>
        <end position="595"/>
    </location>
</feature>
<evidence type="ECO:0000259" key="5">
    <source>
        <dbReference type="PROSITE" id="PS50048"/>
    </source>
</evidence>
<dbReference type="PROSITE" id="PS50048">
    <property type="entry name" value="ZN2_CY6_FUNGAL_2"/>
    <property type="match status" value="1"/>
</dbReference>
<gene>
    <name evidence="7" type="ORF">FUG_LOCUS431551</name>
    <name evidence="6" type="ORF">MDCFG202_LOCUS278107</name>
</gene>
<reference evidence="6" key="2">
    <citation type="submission" date="2021-03" db="EMBL/GenBank/DDBJ databases">
        <authorList>
            <person name="Alouane T."/>
            <person name="Langin T."/>
            <person name="Bonhomme L."/>
        </authorList>
    </citation>
    <scope>NUCLEOTIDE SEQUENCE</scope>
    <source>
        <strain evidence="6">MDC_Fg202</strain>
    </source>
</reference>
<dbReference type="EMBL" id="CAAKMV010000152">
    <property type="protein sequence ID" value="VIO61419.1"/>
    <property type="molecule type" value="Genomic_DNA"/>
</dbReference>
<evidence type="ECO:0000256" key="2">
    <source>
        <dbReference type="ARBA" id="ARBA00023242"/>
    </source>
</evidence>
<organism evidence="7">
    <name type="scientific">Gibberella zeae</name>
    <name type="common">Wheat head blight fungus</name>
    <name type="synonym">Fusarium graminearum</name>
    <dbReference type="NCBI Taxonomy" id="5518"/>
    <lineage>
        <taxon>Eukaryota</taxon>
        <taxon>Fungi</taxon>
        <taxon>Dikarya</taxon>
        <taxon>Ascomycota</taxon>
        <taxon>Pezizomycotina</taxon>
        <taxon>Sordariomycetes</taxon>
        <taxon>Hypocreomycetidae</taxon>
        <taxon>Hypocreales</taxon>
        <taxon>Nectriaceae</taxon>
        <taxon>Fusarium</taxon>
    </lineage>
</organism>
<feature type="repeat" description="TPR" evidence="3">
    <location>
        <begin position="1232"/>
        <end position="1265"/>
    </location>
</feature>
<dbReference type="Proteomes" id="UP000746612">
    <property type="component" value="Unassembled WGS sequence"/>
</dbReference>
<reference evidence="7" key="1">
    <citation type="submission" date="2019-04" db="EMBL/GenBank/DDBJ databases">
        <authorList>
            <person name="Melise S."/>
            <person name="Noan J."/>
            <person name="Okalmin O."/>
        </authorList>
    </citation>
    <scope>NUCLEOTIDE SEQUENCE</scope>
    <source>
        <strain evidence="7">FN9</strain>
    </source>
</reference>
<dbReference type="SMART" id="SM00028">
    <property type="entry name" value="TPR"/>
    <property type="match status" value="6"/>
</dbReference>
<evidence type="ECO:0000313" key="7">
    <source>
        <dbReference type="EMBL" id="VIO61419.1"/>
    </source>
</evidence>
<dbReference type="Pfam" id="PF13424">
    <property type="entry name" value="TPR_12"/>
    <property type="match status" value="2"/>
</dbReference>
<dbReference type="Pfam" id="PF00172">
    <property type="entry name" value="Zn_clus"/>
    <property type="match status" value="1"/>
</dbReference>
<name>A0A4E9EEZ4_GIBZA</name>
<dbReference type="SUPFAM" id="SSF48452">
    <property type="entry name" value="TPR-like"/>
    <property type="match status" value="3"/>
</dbReference>
<dbReference type="GO" id="GO:0006351">
    <property type="term" value="P:DNA-templated transcription"/>
    <property type="evidence" value="ECO:0007669"/>
    <property type="project" value="InterPro"/>
</dbReference>
<dbReference type="InterPro" id="IPR053137">
    <property type="entry name" value="NLR-like"/>
</dbReference>
<evidence type="ECO:0000313" key="6">
    <source>
        <dbReference type="EMBL" id="CAG1985819.1"/>
    </source>
</evidence>
<sequence>MRSSLSCEQCRKAKVKCVHTGTAPCSRCDRLNISGCELTRPQVRSAKKVARRAQNASAISTPRGDEVSVISTPSVMSPMTPIPSRQTTSHNELDTMDEHLTNLPMGVILKALNIFTAKFPELRILQASSFIKEYQTVRTKEGKALLATTLAITRKQCSIVTGDWLRGLRGSESYATYAWSTLSDAILQPPKVQVVQALLILTLYEWGVREYHKAWMHCGMAIRIMQSLHSSRITPHPLDVSQNSDTDAMAIAVESRTYWACFIMDCTINSGTYNPRMLPMSEMHKLKVPRPLNYTDFAFGFDATSLNYSAGDLSGLAQGFESIALGFDIYAQAMSFVFNNGRCAPGMCAAENCPWVPSSSWYQCRSRLEEWRKSQHERLWYPQHSVVVHMTLGHGESFIYLNMLYYLTTIMLHREYFPFLPIGDMTPRGPVDPPLLEAEAPPGWWDQSARELFSASEQIACLLQEASECGIPLMTPFSGFCAFTACFLNLYVFRYPRMNLGRSTKAEQLMNWGLEYLEEFQNAWELAGGWIKTIQNSSLLYKRATEDEGRYRGRSRADFEALHQSIHEYRIVDRSDQHLQQISHADRNSSRREDGNDVPVPTQNQSMSAAVSASVSVPDPFPNWWSMLQEVEFTDVGNLWNGLREIALLDQRTIKLSTYGIIFMGTPHQGGNGVQLGRILVNAASVFVPADDGLLKHLERDSEWLLQQLGQYGPISGDFATKFAYEKYKTPIALGKKIMVMPRASAVVLGQADAEPIAIHANHKNMVKFTSKQDVGYITILETLQIMMKDTEVSIRARWEAERRVENARANATQFSLGFSLSEVNNVHHFVARDEDLAQLQQILTTSHERRTVVIHALGGIGKTQLAIAFAKQNYKSFSAVFWMNATDKETLKQSFTRAADRILRERSPLAYLEGAIANDDTDEIVKDVGRWLSESGNNQWLVIFDNYNHPSFGDNVGRQHSQHDNSIISKDYDIRPFFPKTHQGAIIITTRSATVKLGKTMQLSKLRRIKDSLKISESTSNRLQLVKDPAAIHLTQELDGLPLALATAGAYLDQVAISYAEYLELYKDSWGRLQESSPQLLSYEDRAMYSTWNISFQNAYFDRDDLWYGLLCSAEGLAPPWLDVLRDKLTFMESIRLLCDHGLVEVNTVIGENEAEYPGYSVHACVHAWMIDVLHTKTDTNMVQLAATCVASLIPNKDDHEYWRLQRRLLQHADRCSEIMADSTGIPDLVQWIYDSFGYLYMEQDRFEVAEVMFERALKQQDKTLGPEDISTLDTAHRLGLTYFHQSRLREAEAIYKRVLQRYEKLLGPDHAKTLNMVNNLGVVYLDQDRFREAEQMFERASKGYQVAFGYDNRFTLNVVTNMGSVYLCQGRLDEAEKICKRALRGWETTLGSNHISTLNAVNFLGKVYASQGRLGEAEILCERALQGLENALGLSHTLTLDTIHGLAHVYDIQGRVNKAETMYKRALGGREVSEPATGGANLLALKILEKLGNLYERTDKPELAEKVYLQVYDGYVAVFGDDSERARSVQNRLEDMALCQTRP</sequence>
<evidence type="ECO:0000256" key="3">
    <source>
        <dbReference type="PROSITE-ProRule" id="PRU00339"/>
    </source>
</evidence>
<dbReference type="InterPro" id="IPR027417">
    <property type="entry name" value="P-loop_NTPase"/>
</dbReference>
<protein>
    <recommendedName>
        <fullName evidence="5">Zn(2)-C6 fungal-type domain-containing protein</fullName>
    </recommendedName>
</protein>
<dbReference type="Gene3D" id="3.40.50.300">
    <property type="entry name" value="P-loop containing nucleotide triphosphate hydrolases"/>
    <property type="match status" value="1"/>
</dbReference>
<evidence type="ECO:0000256" key="1">
    <source>
        <dbReference type="ARBA" id="ARBA00022723"/>
    </source>
</evidence>
<dbReference type="InterPro" id="IPR019734">
    <property type="entry name" value="TPR_rpt"/>
</dbReference>
<dbReference type="EMBL" id="CAJPIJ010000136">
    <property type="protein sequence ID" value="CAG1985819.1"/>
    <property type="molecule type" value="Genomic_DNA"/>
</dbReference>
<proteinExistence type="predicted"/>
<dbReference type="CDD" id="cd12148">
    <property type="entry name" value="fungal_TF_MHR"/>
    <property type="match status" value="1"/>
</dbReference>
<dbReference type="InterPro" id="IPR036864">
    <property type="entry name" value="Zn2-C6_fun-type_DNA-bd_sf"/>
</dbReference>
<keyword evidence="3" id="KW-0802">TPR repeat</keyword>
<dbReference type="SUPFAM" id="SSF57701">
    <property type="entry name" value="Zn2/Cys6 DNA-binding domain"/>
    <property type="match status" value="1"/>
</dbReference>
<keyword evidence="1" id="KW-0479">Metal-binding</keyword>
<dbReference type="GO" id="GO:0003677">
    <property type="term" value="F:DNA binding"/>
    <property type="evidence" value="ECO:0007669"/>
    <property type="project" value="InterPro"/>
</dbReference>
<dbReference type="Pfam" id="PF04082">
    <property type="entry name" value="Fungal_trans"/>
    <property type="match status" value="1"/>
</dbReference>
<dbReference type="PANTHER" id="PTHR46082:SF6">
    <property type="entry name" value="AAA+ ATPASE DOMAIN-CONTAINING PROTEIN-RELATED"/>
    <property type="match status" value="1"/>
</dbReference>
<keyword evidence="2" id="KW-0539">Nucleus</keyword>
<dbReference type="Gene3D" id="4.10.240.10">
    <property type="entry name" value="Zn(2)-C6 fungal-type DNA-binding domain"/>
    <property type="match status" value="1"/>
</dbReference>
<dbReference type="PROSITE" id="PS50005">
    <property type="entry name" value="TPR"/>
    <property type="match status" value="1"/>
</dbReference>
<feature type="domain" description="Zn(2)-C6 fungal-type" evidence="5">
    <location>
        <begin position="6"/>
        <end position="38"/>
    </location>
</feature>
<accession>A0A4E9EEZ4</accession>
<dbReference type="SMART" id="SM00066">
    <property type="entry name" value="GAL4"/>
    <property type="match status" value="1"/>
</dbReference>
<dbReference type="InterPro" id="IPR001138">
    <property type="entry name" value="Zn2Cys6_DnaBD"/>
</dbReference>
<dbReference type="CDD" id="cd00067">
    <property type="entry name" value="GAL4"/>
    <property type="match status" value="1"/>
</dbReference>
<dbReference type="Gene3D" id="1.25.40.10">
    <property type="entry name" value="Tetratricopeptide repeat domain"/>
    <property type="match status" value="2"/>
</dbReference>
<dbReference type="GO" id="GO:0008270">
    <property type="term" value="F:zinc ion binding"/>
    <property type="evidence" value="ECO:0007669"/>
    <property type="project" value="InterPro"/>
</dbReference>